<sequence>PQHQATLPPKKGVSPIAPPRRNSRKCSLPDSNRLTRSSTLPRKGSIPLAGRPLPPPPTMTKIMSWTAHFPIGTHSFHLPSRLQSQLQPAFTYHDDGRQFKPPSPNAATESKTSSTSTTISIRIRGRSRPAGY</sequence>
<feature type="region of interest" description="Disordered" evidence="1">
    <location>
        <begin position="1"/>
        <end position="59"/>
    </location>
</feature>
<evidence type="ECO:0000313" key="3">
    <source>
        <dbReference type="Proteomes" id="UP000595437"/>
    </source>
</evidence>
<proteinExistence type="predicted"/>
<evidence type="ECO:0000313" key="2">
    <source>
        <dbReference type="EMBL" id="QQP56530.1"/>
    </source>
</evidence>
<feature type="compositionally biased region" description="Basic residues" evidence="1">
    <location>
        <begin position="123"/>
        <end position="132"/>
    </location>
</feature>
<dbReference type="AlphaFoldDB" id="A0A7T8KIK8"/>
<dbReference type="Proteomes" id="UP000595437">
    <property type="component" value="Chromosome 1"/>
</dbReference>
<reference evidence="3" key="1">
    <citation type="submission" date="2021-01" db="EMBL/GenBank/DDBJ databases">
        <title>Caligus Genome Assembly.</title>
        <authorList>
            <person name="Gallardo-Escarate C."/>
        </authorList>
    </citation>
    <scope>NUCLEOTIDE SEQUENCE [LARGE SCALE GENOMIC DNA]</scope>
</reference>
<gene>
    <name evidence="2" type="ORF">FKW44_001218</name>
</gene>
<feature type="non-terminal residue" evidence="2">
    <location>
        <position position="132"/>
    </location>
</feature>
<feature type="region of interest" description="Disordered" evidence="1">
    <location>
        <begin position="92"/>
        <end position="132"/>
    </location>
</feature>
<accession>A0A7T8KIK8</accession>
<dbReference type="EMBL" id="CP045890">
    <property type="protein sequence ID" value="QQP56530.1"/>
    <property type="molecule type" value="Genomic_DNA"/>
</dbReference>
<organism evidence="2 3">
    <name type="scientific">Caligus rogercresseyi</name>
    <name type="common">Sea louse</name>
    <dbReference type="NCBI Taxonomy" id="217165"/>
    <lineage>
        <taxon>Eukaryota</taxon>
        <taxon>Metazoa</taxon>
        <taxon>Ecdysozoa</taxon>
        <taxon>Arthropoda</taxon>
        <taxon>Crustacea</taxon>
        <taxon>Multicrustacea</taxon>
        <taxon>Hexanauplia</taxon>
        <taxon>Copepoda</taxon>
        <taxon>Siphonostomatoida</taxon>
        <taxon>Caligidae</taxon>
        <taxon>Caligus</taxon>
    </lineage>
</organism>
<feature type="compositionally biased region" description="Polar residues" evidence="1">
    <location>
        <begin position="29"/>
        <end position="40"/>
    </location>
</feature>
<name>A0A7T8KIK8_CALRO</name>
<feature type="compositionally biased region" description="Low complexity" evidence="1">
    <location>
        <begin position="112"/>
        <end position="122"/>
    </location>
</feature>
<protein>
    <submittedName>
        <fullName evidence="2">Uncharacterized protein</fullName>
    </submittedName>
</protein>
<keyword evidence="3" id="KW-1185">Reference proteome</keyword>
<evidence type="ECO:0000256" key="1">
    <source>
        <dbReference type="SAM" id="MobiDB-lite"/>
    </source>
</evidence>